<dbReference type="Gene3D" id="3.40.50.10390">
    <property type="entry name" value="Gingipain r, domain 1"/>
    <property type="match status" value="1"/>
</dbReference>
<protein>
    <recommendedName>
        <fullName evidence="2">Gingipain domain-containing protein</fullName>
    </recommendedName>
</protein>
<organism evidence="3 4">
    <name type="scientific">Pseudochryseolinea flava</name>
    <dbReference type="NCBI Taxonomy" id="2059302"/>
    <lineage>
        <taxon>Bacteria</taxon>
        <taxon>Pseudomonadati</taxon>
        <taxon>Bacteroidota</taxon>
        <taxon>Cytophagia</taxon>
        <taxon>Cytophagales</taxon>
        <taxon>Fulvivirgaceae</taxon>
        <taxon>Pseudochryseolinea</taxon>
    </lineage>
</organism>
<dbReference type="RefSeq" id="WP_112745621.1">
    <property type="nucleotide sequence ID" value="NZ_QMFY01000001.1"/>
</dbReference>
<dbReference type="AlphaFoldDB" id="A0A364Y8G4"/>
<dbReference type="Proteomes" id="UP000251889">
    <property type="component" value="Unassembled WGS sequence"/>
</dbReference>
<proteinExistence type="predicted"/>
<dbReference type="InterPro" id="IPR029030">
    <property type="entry name" value="Caspase-like_dom_sf"/>
</dbReference>
<sequence>MHRLFIIFTFIFICHELGAQSSVLQTGRWYKVAVSKAGVYKITGSQLKKMGFSAGSLDSKKVRLFGNSGGMLPQPNLAPRPNDLQELAVHVDDGGDGKIDNNDFVLFYAEGPNLVEYEVTKEIFRYEKNLYSDANYYFVTVGNDFGKRIETTDALAGTHPVVERFPDYYYYENDNFSILNSGRQWLGERINDGGNVDFKFNIKGIISDAPFKFVSSVVGQAFGADATFKSSLNGSPLHTQVVEGFTESTYGSKGIQHRDTVSKIASAFNLGSSDQHELRFQYNKPGIGSGFIDFFLLSFSRQLSKYEDQLHFNSGHSTSATSTFTISNVEATEMVWNVTDQYNPKRVPLSIANEEGRFSAPTASLQSFVIFNKNFPSPALLNEVVNQDLHGSSTPELLIITHADFLSEATRLAQHRQQHDGLSTLVTTTEKIFNEFSSGRQDVTALRDFIKHLYDRSPEKLKSVLLFGRGSYDYVGHLRTFTNFVPTYESENSLDPLETYSSDDYFGFLDDDEGAWTESPPVAHDLEVGVGRLPVKSIDEARHIVDKLIEYDNSQKKFGGWRNDIVFVADDGNNTDKFTREHQLQANTLANVIDNNAPEFDTRKIFLGAYQKTVRPNGESIPIVNEKIVEDFYRGALIINYTGHGSEHVWADEDVFSDEEVSTLENKRYPFLVTATCEFGRQDNPDEISTAELSVVKENGGSIGLVTTTRPVFSVNNYYLNQAFYEAFFLRENGRFRTMGEIFRDTKNNSETGIGNRNFSLMGDPSMRLASPNVVVDVTSLETKDGSDTLKALSTAVVKGVIRDVVSSDTIKNFNGTLESILFDKQTDFVTIGKNNPAFSFKQWYNALYRGKAKVTNGQFAFEIMLPKNIAYEYGDGKLSLYAYDPTLKTEAIGASKGFKIGGTQANSGQDNGAPMIELFVGDTTFLPGGIASPNTTLVVKLQDASGMNISNYGIGNNMIATLDGSQTFLINEYYSADIDTYKIGWVNYPLRNLSAGKHTITVKAWDSYNNPNQASINFIVSDGESLVVEKFGNYPNPFENETTLFFQHNRSGDNLAGELIIYDLAGQQLKSYSFSVEESGYEVKLVDLDAFQVFGKKLPGGLYLARLAVRSLTNDSKTEVFTKLIVLN</sequence>
<dbReference type="NCBIfam" id="NF033707">
    <property type="entry name" value="T9SS_sortase"/>
    <property type="match status" value="1"/>
</dbReference>
<dbReference type="EMBL" id="QMFY01000001">
    <property type="protein sequence ID" value="RAW03406.1"/>
    <property type="molecule type" value="Genomic_DNA"/>
</dbReference>
<evidence type="ECO:0000256" key="1">
    <source>
        <dbReference type="ARBA" id="ARBA00022729"/>
    </source>
</evidence>
<name>A0A364Y8G4_9BACT</name>
<dbReference type="Pfam" id="PF01364">
    <property type="entry name" value="Peptidase_C25"/>
    <property type="match status" value="1"/>
</dbReference>
<dbReference type="SUPFAM" id="SSF52129">
    <property type="entry name" value="Caspase-like"/>
    <property type="match status" value="1"/>
</dbReference>
<keyword evidence="1" id="KW-0732">Signal</keyword>
<accession>A0A364Y8G4</accession>
<dbReference type="GO" id="GO:0006508">
    <property type="term" value="P:proteolysis"/>
    <property type="evidence" value="ECO:0007669"/>
    <property type="project" value="InterPro"/>
</dbReference>
<dbReference type="GO" id="GO:0008234">
    <property type="term" value="F:cysteine-type peptidase activity"/>
    <property type="evidence" value="ECO:0007669"/>
    <property type="project" value="InterPro"/>
</dbReference>
<dbReference type="CDD" id="cd02258">
    <property type="entry name" value="Peptidase_C25_N"/>
    <property type="match status" value="1"/>
</dbReference>
<evidence type="ECO:0000259" key="2">
    <source>
        <dbReference type="Pfam" id="PF01364"/>
    </source>
</evidence>
<comment type="caution">
    <text evidence="3">The sequence shown here is derived from an EMBL/GenBank/DDBJ whole genome shotgun (WGS) entry which is preliminary data.</text>
</comment>
<dbReference type="InterPro" id="IPR001769">
    <property type="entry name" value="Gingipain"/>
</dbReference>
<gene>
    <name evidence="3" type="ORF">DQQ10_04785</name>
</gene>
<dbReference type="InterPro" id="IPR029031">
    <property type="entry name" value="Gingipain_N_sf"/>
</dbReference>
<keyword evidence="4" id="KW-1185">Reference proteome</keyword>
<dbReference type="Gene3D" id="3.40.50.1460">
    <property type="match status" value="1"/>
</dbReference>
<reference evidence="3 4" key="1">
    <citation type="submission" date="2018-06" db="EMBL/GenBank/DDBJ databases">
        <title>Chryseolinea flavus sp. nov., a member of the phylum Bacteroidetes isolated from soil.</title>
        <authorList>
            <person name="Li Y."/>
            <person name="Wang J."/>
        </authorList>
    </citation>
    <scope>NUCLEOTIDE SEQUENCE [LARGE SCALE GENOMIC DNA]</scope>
    <source>
        <strain evidence="3 4">SDU1-6</strain>
    </source>
</reference>
<evidence type="ECO:0000313" key="4">
    <source>
        <dbReference type="Proteomes" id="UP000251889"/>
    </source>
</evidence>
<feature type="domain" description="Gingipain" evidence="2">
    <location>
        <begin position="398"/>
        <end position="769"/>
    </location>
</feature>
<evidence type="ECO:0000313" key="3">
    <source>
        <dbReference type="EMBL" id="RAW03406.1"/>
    </source>
</evidence>
<dbReference type="OrthoDB" id="9809780at2"/>